<dbReference type="InterPro" id="IPR047057">
    <property type="entry name" value="MerR_fam"/>
</dbReference>
<dbReference type="PROSITE" id="PS50937">
    <property type="entry name" value="HTH_MERR_2"/>
    <property type="match status" value="1"/>
</dbReference>
<feature type="coiled-coil region" evidence="2">
    <location>
        <begin position="77"/>
        <end position="104"/>
    </location>
</feature>
<organism evidence="4">
    <name type="scientific">Enterococcus faecium</name>
    <name type="common">Streptococcus faecium</name>
    <dbReference type="NCBI Taxonomy" id="1352"/>
    <lineage>
        <taxon>Bacteria</taxon>
        <taxon>Bacillati</taxon>
        <taxon>Bacillota</taxon>
        <taxon>Bacilli</taxon>
        <taxon>Lactobacillales</taxon>
        <taxon>Enterococcaceae</taxon>
        <taxon>Enterococcus</taxon>
    </lineage>
</organism>
<dbReference type="EMBL" id="KT825491">
    <property type="protein sequence ID" value="AMN85489.1"/>
    <property type="molecule type" value="Genomic_DNA"/>
</dbReference>
<dbReference type="SUPFAM" id="SSF55136">
    <property type="entry name" value="Probable bacterial effector-binding domain"/>
    <property type="match status" value="1"/>
</dbReference>
<dbReference type="GO" id="GO:0003677">
    <property type="term" value="F:DNA binding"/>
    <property type="evidence" value="ECO:0007669"/>
    <property type="project" value="UniProtKB-KW"/>
</dbReference>
<evidence type="ECO:0000259" key="3">
    <source>
        <dbReference type="PROSITE" id="PS50937"/>
    </source>
</evidence>
<protein>
    <submittedName>
        <fullName evidence="4">Transcriptional regulator</fullName>
    </submittedName>
</protein>
<proteinExistence type="predicted"/>
<dbReference type="SUPFAM" id="SSF46955">
    <property type="entry name" value="Putative DNA-binding domain"/>
    <property type="match status" value="1"/>
</dbReference>
<dbReference type="CDD" id="cd01107">
    <property type="entry name" value="HTH_BmrR"/>
    <property type="match status" value="1"/>
</dbReference>
<evidence type="ECO:0000256" key="2">
    <source>
        <dbReference type="SAM" id="Coils"/>
    </source>
</evidence>
<keyword evidence="1" id="KW-0238">DNA-binding</keyword>
<dbReference type="PANTHER" id="PTHR30204:SF97">
    <property type="entry name" value="MERR FAMILY REGULATORY PROTEIN"/>
    <property type="match status" value="1"/>
</dbReference>
<dbReference type="AlphaFoldDB" id="A0A140GXF0"/>
<dbReference type="InterPro" id="IPR009061">
    <property type="entry name" value="DNA-bd_dom_put_sf"/>
</dbReference>
<dbReference type="InterPro" id="IPR011256">
    <property type="entry name" value="Reg_factor_effector_dom_sf"/>
</dbReference>
<dbReference type="Gene3D" id="1.10.1660.10">
    <property type="match status" value="1"/>
</dbReference>
<keyword evidence="2" id="KW-0175">Coiled coil</keyword>
<sequence length="270" mass="31338">MFRIGEFSKLTQVSIRMLRYYDEAGILTPAEVDKWTGHRLYSVEQIPRLNKILYLRDSGLNVSEIALALTLDEQSLLTQLNKKRIEIENAIQAEREKLRKIELAKSEIQGGKGELHYNISVKSIPTYQVLSLRKVVPTYYSEGDLWKELSTFTDVQKIEITSNTFSIYHDTEFREIDVDIELCAPVKKMGKAKGPFCFRMTEPVPYMACTMVYGDFANIKGAYLAFAEWLQKNSEYKMSNPMRQIVHRGPWNENNPEKYLIELQIPLEHI</sequence>
<feature type="domain" description="HTH merR-type" evidence="3">
    <location>
        <begin position="1"/>
        <end position="71"/>
    </location>
</feature>
<dbReference type="Gene3D" id="3.20.80.10">
    <property type="entry name" value="Regulatory factor, effector binding domain"/>
    <property type="match status" value="1"/>
</dbReference>
<dbReference type="PROSITE" id="PS00552">
    <property type="entry name" value="HTH_MERR_1"/>
    <property type="match status" value="1"/>
</dbReference>
<dbReference type="InterPro" id="IPR010499">
    <property type="entry name" value="AraC_E-bd"/>
</dbReference>
<evidence type="ECO:0000256" key="1">
    <source>
        <dbReference type="ARBA" id="ARBA00023125"/>
    </source>
</evidence>
<evidence type="ECO:0000313" key="4">
    <source>
        <dbReference type="EMBL" id="AMN85489.1"/>
    </source>
</evidence>
<name>A0A140GXF0_ENTFC</name>
<dbReference type="Pfam" id="PF13411">
    <property type="entry name" value="MerR_1"/>
    <property type="match status" value="1"/>
</dbReference>
<dbReference type="SMART" id="SM00422">
    <property type="entry name" value="HTH_MERR"/>
    <property type="match status" value="1"/>
</dbReference>
<dbReference type="InterPro" id="IPR000551">
    <property type="entry name" value="MerR-type_HTH_dom"/>
</dbReference>
<dbReference type="PANTHER" id="PTHR30204">
    <property type="entry name" value="REDOX-CYCLING DRUG-SENSING TRANSCRIPTIONAL ACTIVATOR SOXR"/>
    <property type="match status" value="1"/>
</dbReference>
<accession>A0A140GXF0</accession>
<dbReference type="SMART" id="SM00871">
    <property type="entry name" value="AraC_E_bind"/>
    <property type="match status" value="1"/>
</dbReference>
<reference evidence="4" key="1">
    <citation type="journal article" date="2016" name="J. Antimicrob. Chemother.">
        <title>Characterization of a genomic island harbouring a new vanD allele from Enterococcus faecium N15-508 isolated in Canada.</title>
        <authorList>
            <person name="Boyd D.A."/>
            <person name="Lalancette C."/>
            <person name="Levesque S."/>
            <person name="Golding G.R."/>
        </authorList>
    </citation>
    <scope>NUCLEOTIDE SEQUENCE</scope>
    <source>
        <strain evidence="4">N15-508</strain>
    </source>
</reference>
<dbReference type="GO" id="GO:0003700">
    <property type="term" value="F:DNA-binding transcription factor activity"/>
    <property type="evidence" value="ECO:0007669"/>
    <property type="project" value="InterPro"/>
</dbReference>